<evidence type="ECO:0000313" key="3">
    <source>
        <dbReference type="Proteomes" id="UP001226434"/>
    </source>
</evidence>
<feature type="transmembrane region" description="Helical" evidence="1">
    <location>
        <begin position="71"/>
        <end position="90"/>
    </location>
</feature>
<name>A0ABT6RDI4_9BACT</name>
<organism evidence="2 3">
    <name type="scientific">Pinibacter soli</name>
    <dbReference type="NCBI Taxonomy" id="3044211"/>
    <lineage>
        <taxon>Bacteria</taxon>
        <taxon>Pseudomonadati</taxon>
        <taxon>Bacteroidota</taxon>
        <taxon>Chitinophagia</taxon>
        <taxon>Chitinophagales</taxon>
        <taxon>Chitinophagaceae</taxon>
        <taxon>Pinibacter</taxon>
    </lineage>
</organism>
<gene>
    <name evidence="2" type="ORF">QJ048_12650</name>
</gene>
<reference evidence="2 3" key="1">
    <citation type="submission" date="2023-05" db="EMBL/GenBank/DDBJ databases">
        <title>Genome sequence of Pinibacter sp. MAH-24.</title>
        <authorList>
            <person name="Huq M.A."/>
        </authorList>
    </citation>
    <scope>NUCLEOTIDE SEQUENCE [LARGE SCALE GENOMIC DNA]</scope>
    <source>
        <strain evidence="2 3">MAH-24</strain>
    </source>
</reference>
<feature type="transmembrane region" description="Helical" evidence="1">
    <location>
        <begin position="31"/>
        <end position="51"/>
    </location>
</feature>
<sequence>MQENQIDLLTHELAPENALPRKKMLPLWIKIFAWIFLIFSLFVPIVLVLGVSEHDAKLALYGLETNKPFSLTGIIITAIFAIKGITAFGLLKEKDWAIKIGIVDAIIGITICPLVMFSPVIGSTGGFSIRLELIALVPYLLKLLKIKPQWESFMYV</sequence>
<keyword evidence="3" id="KW-1185">Reference proteome</keyword>
<protein>
    <recommendedName>
        <fullName evidence="4">Permease</fullName>
    </recommendedName>
</protein>
<evidence type="ECO:0000313" key="2">
    <source>
        <dbReference type="EMBL" id="MDI3320632.1"/>
    </source>
</evidence>
<feature type="transmembrane region" description="Helical" evidence="1">
    <location>
        <begin position="102"/>
        <end position="121"/>
    </location>
</feature>
<dbReference type="RefSeq" id="WP_282334728.1">
    <property type="nucleotide sequence ID" value="NZ_JASBRG010000007.1"/>
</dbReference>
<keyword evidence="1" id="KW-0472">Membrane</keyword>
<comment type="caution">
    <text evidence="2">The sequence shown here is derived from an EMBL/GenBank/DDBJ whole genome shotgun (WGS) entry which is preliminary data.</text>
</comment>
<proteinExistence type="predicted"/>
<keyword evidence="1" id="KW-1133">Transmembrane helix</keyword>
<evidence type="ECO:0000256" key="1">
    <source>
        <dbReference type="SAM" id="Phobius"/>
    </source>
</evidence>
<dbReference type="EMBL" id="JASBRG010000007">
    <property type="protein sequence ID" value="MDI3320632.1"/>
    <property type="molecule type" value="Genomic_DNA"/>
</dbReference>
<accession>A0ABT6RDI4</accession>
<keyword evidence="1" id="KW-0812">Transmembrane</keyword>
<evidence type="ECO:0008006" key="4">
    <source>
        <dbReference type="Google" id="ProtNLM"/>
    </source>
</evidence>
<dbReference type="Proteomes" id="UP001226434">
    <property type="component" value="Unassembled WGS sequence"/>
</dbReference>